<dbReference type="Gene3D" id="3.20.20.80">
    <property type="entry name" value="Glycosidases"/>
    <property type="match status" value="1"/>
</dbReference>
<dbReference type="RefSeq" id="WP_093303446.1">
    <property type="nucleotide sequence ID" value="NZ_FOOH01000005.1"/>
</dbReference>
<dbReference type="Pfam" id="PF00150">
    <property type="entry name" value="Cellulase"/>
    <property type="match status" value="1"/>
</dbReference>
<reference evidence="8" key="1">
    <citation type="submission" date="2016-10" db="EMBL/GenBank/DDBJ databases">
        <authorList>
            <person name="Varghese N."/>
            <person name="Submissions S."/>
        </authorList>
    </citation>
    <scope>NUCLEOTIDE SEQUENCE [LARGE SCALE GENOMIC DNA]</scope>
    <source>
        <strain evidence="8">DSM 23515</strain>
    </source>
</reference>
<organism evidence="7 8">
    <name type="scientific">Salegentibacter agarivorans</name>
    <dbReference type="NCBI Taxonomy" id="345907"/>
    <lineage>
        <taxon>Bacteria</taxon>
        <taxon>Pseudomonadati</taxon>
        <taxon>Bacteroidota</taxon>
        <taxon>Flavobacteriia</taxon>
        <taxon>Flavobacteriales</taxon>
        <taxon>Flavobacteriaceae</taxon>
        <taxon>Salegentibacter</taxon>
    </lineage>
</organism>
<name>A0A1I2KVN8_9FLAO</name>
<feature type="domain" description="Glycoside hydrolase family 5" evidence="6">
    <location>
        <begin position="122"/>
        <end position="333"/>
    </location>
</feature>
<evidence type="ECO:0000256" key="2">
    <source>
        <dbReference type="ARBA" id="ARBA00023295"/>
    </source>
</evidence>
<dbReference type="InterPro" id="IPR001547">
    <property type="entry name" value="Glyco_hydro_5"/>
</dbReference>
<keyword evidence="2 3" id="KW-0326">Glycosidase</keyword>
<dbReference type="AlphaFoldDB" id="A0A1I2KVN8"/>
<evidence type="ECO:0000256" key="3">
    <source>
        <dbReference type="RuleBase" id="RU361153"/>
    </source>
</evidence>
<dbReference type="InterPro" id="IPR017853">
    <property type="entry name" value="GH"/>
</dbReference>
<feature type="region of interest" description="Disordered" evidence="4">
    <location>
        <begin position="32"/>
        <end position="55"/>
    </location>
</feature>
<dbReference type="SUPFAM" id="SSF51445">
    <property type="entry name" value="(Trans)glycosidases"/>
    <property type="match status" value="1"/>
</dbReference>
<proteinExistence type="inferred from homology"/>
<keyword evidence="5" id="KW-0732">Signal</keyword>
<feature type="compositionally biased region" description="Acidic residues" evidence="4">
    <location>
        <begin position="34"/>
        <end position="52"/>
    </location>
</feature>
<evidence type="ECO:0000256" key="1">
    <source>
        <dbReference type="ARBA" id="ARBA00022801"/>
    </source>
</evidence>
<feature type="signal peptide" evidence="5">
    <location>
        <begin position="1"/>
        <end position="25"/>
    </location>
</feature>
<evidence type="ECO:0000256" key="5">
    <source>
        <dbReference type="SAM" id="SignalP"/>
    </source>
</evidence>
<evidence type="ECO:0000256" key="4">
    <source>
        <dbReference type="SAM" id="MobiDB-lite"/>
    </source>
</evidence>
<dbReference type="GO" id="GO:0004553">
    <property type="term" value="F:hydrolase activity, hydrolyzing O-glycosyl compounds"/>
    <property type="evidence" value="ECO:0007669"/>
    <property type="project" value="InterPro"/>
</dbReference>
<evidence type="ECO:0000313" key="7">
    <source>
        <dbReference type="EMBL" id="SFF70320.1"/>
    </source>
</evidence>
<protein>
    <submittedName>
        <fullName evidence="7">Cellulase (Glycosyl hydrolase family 5)</fullName>
    </submittedName>
</protein>
<evidence type="ECO:0000259" key="6">
    <source>
        <dbReference type="Pfam" id="PF00150"/>
    </source>
</evidence>
<keyword evidence="8" id="KW-1185">Reference proteome</keyword>
<keyword evidence="1 3" id="KW-0378">Hydrolase</keyword>
<comment type="similarity">
    <text evidence="3">Belongs to the glycosyl hydrolase 5 (cellulase A) family.</text>
</comment>
<dbReference type="InterPro" id="IPR018087">
    <property type="entry name" value="Glyco_hydro_5_CS"/>
</dbReference>
<dbReference type="PROSITE" id="PS00659">
    <property type="entry name" value="GLYCOSYL_HYDROL_F5"/>
    <property type="match status" value="1"/>
</dbReference>
<accession>A0A1I2KVN8</accession>
<feature type="chain" id="PRO_5011670078" evidence="5">
    <location>
        <begin position="26"/>
        <end position="430"/>
    </location>
</feature>
<dbReference type="EMBL" id="FOOH01000005">
    <property type="protein sequence ID" value="SFF70320.1"/>
    <property type="molecule type" value="Genomic_DNA"/>
</dbReference>
<gene>
    <name evidence="7" type="ORF">SAMN04488033_105101</name>
</gene>
<dbReference type="GO" id="GO:0000272">
    <property type="term" value="P:polysaccharide catabolic process"/>
    <property type="evidence" value="ECO:0007669"/>
    <property type="project" value="InterPro"/>
</dbReference>
<evidence type="ECO:0000313" key="8">
    <source>
        <dbReference type="Proteomes" id="UP000199116"/>
    </source>
</evidence>
<dbReference type="Proteomes" id="UP000199116">
    <property type="component" value="Unassembled WGS sequence"/>
</dbReference>
<sequence length="430" mass="48592">MLVSKVLNKVAILMILFLVLPGCSADDISLPEKEAEEEDPIEEADEIEEDEPSKDIEWPLNTSKLSVDGRYLKNACGEKVLLHGVAMTPNPWFNGGHVGEWRWNNYDVQGALDYNKSVMDKLTNKDDDDWYLNMVRLHIDPYWSNNPGAEVDGEKDISEFNFDRFVNAVDEVILPLIEHAKSRGMYVILRPPGVCPERIDVDDEYHEYLKTVWDYLSKHEALKNSEHVMFELANEPIHILGTNGEWGSNTQPHFDKLKMFFQSLVDMIRNNGFENVIWIPGSGYQSHFKGYANNPIEDDNIGYAVHIYPGYWGEDNNDPVTFKSNWAENIKPIADIAPIAVTEIDWAPEGYNAWGEGGVTGEAGSWGFGANFKALADESGNVSWNLLAPENLIDRGDPNAGIAYDNNPEACANAVYKWFGEYAEEKKECE</sequence>